<keyword evidence="2" id="KW-1185">Reference proteome</keyword>
<evidence type="ECO:0000313" key="2">
    <source>
        <dbReference type="Proteomes" id="UP000838686"/>
    </source>
</evidence>
<sequence length="117" mass="13742">MVMFRFAGIIRKYEVIYTLLRHGKGSRNSAGEYVRPVIEYIPLRGAIQPLGDRLLQADGGRYNEDDRRLFTVYKHQKGDVIEHNDKQYTIDDEGDRADYSDTFQYKMKRVSTHDPVR</sequence>
<protein>
    <submittedName>
        <fullName evidence="1">Uncharacterized protein</fullName>
    </submittedName>
</protein>
<reference evidence="1" key="1">
    <citation type="submission" date="2022-01" db="EMBL/GenBank/DDBJ databases">
        <authorList>
            <person name="Criscuolo A."/>
        </authorList>
    </citation>
    <scope>NUCLEOTIDE SEQUENCE</scope>
    <source>
        <strain evidence="1">CIP111893</strain>
    </source>
</reference>
<dbReference type="EMBL" id="CAKMMF010000001">
    <property type="protein sequence ID" value="CAH1190311.1"/>
    <property type="molecule type" value="Genomic_DNA"/>
</dbReference>
<accession>A0ABN8FYU6</accession>
<proteinExistence type="predicted"/>
<organism evidence="1 2">
    <name type="scientific">Paenibacillus plantiphilus</name>
    <dbReference type="NCBI Taxonomy" id="2905650"/>
    <lineage>
        <taxon>Bacteria</taxon>
        <taxon>Bacillati</taxon>
        <taxon>Bacillota</taxon>
        <taxon>Bacilli</taxon>
        <taxon>Bacillales</taxon>
        <taxon>Paenibacillaceae</taxon>
        <taxon>Paenibacillus</taxon>
    </lineage>
</organism>
<comment type="caution">
    <text evidence="1">The sequence shown here is derived from an EMBL/GenBank/DDBJ whole genome shotgun (WGS) entry which is preliminary data.</text>
</comment>
<evidence type="ECO:0000313" key="1">
    <source>
        <dbReference type="EMBL" id="CAH1190311.1"/>
    </source>
</evidence>
<gene>
    <name evidence="1" type="ORF">PAECIP111893_00269</name>
</gene>
<dbReference type="Proteomes" id="UP000838686">
    <property type="component" value="Unassembled WGS sequence"/>
</dbReference>
<name>A0ABN8FYU6_9BACL</name>